<evidence type="ECO:0000256" key="3">
    <source>
        <dbReference type="ARBA" id="ARBA00022989"/>
    </source>
</evidence>
<evidence type="ECO:0000313" key="9">
    <source>
        <dbReference type="EMBL" id="KKF95692.1"/>
    </source>
</evidence>
<feature type="compositionally biased region" description="Polar residues" evidence="6">
    <location>
        <begin position="474"/>
        <end position="493"/>
    </location>
</feature>
<protein>
    <submittedName>
        <fullName evidence="9">Integral inner nuclear membrane protein ima1</fullName>
    </submittedName>
</protein>
<organism evidence="9 10">
    <name type="scientific">Ceratocystis fimbriata f. sp. platani</name>
    <dbReference type="NCBI Taxonomy" id="88771"/>
    <lineage>
        <taxon>Eukaryota</taxon>
        <taxon>Fungi</taxon>
        <taxon>Dikarya</taxon>
        <taxon>Ascomycota</taxon>
        <taxon>Pezizomycotina</taxon>
        <taxon>Sordariomycetes</taxon>
        <taxon>Hypocreomycetidae</taxon>
        <taxon>Microascales</taxon>
        <taxon>Ceratocystidaceae</taxon>
        <taxon>Ceratocystis</taxon>
    </lineage>
</organism>
<dbReference type="GO" id="GO:0034992">
    <property type="term" value="C:microtubule organizing center attachment site"/>
    <property type="evidence" value="ECO:0007669"/>
    <property type="project" value="TreeGrafter"/>
</dbReference>
<accession>A0A0F8CYJ0</accession>
<feature type="domain" description="Ima1 N-terminal" evidence="8">
    <location>
        <begin position="10"/>
        <end position="138"/>
    </location>
</feature>
<name>A0A0F8CYJ0_CERFI</name>
<dbReference type="PANTHER" id="PTHR28538:SF1">
    <property type="entry name" value="INTEGRAL INNER NUCLEAR MEMBRANE PROTEIN IMA1"/>
    <property type="match status" value="1"/>
</dbReference>
<comment type="caution">
    <text evidence="9">The sequence shown here is derived from an EMBL/GenBank/DDBJ whole genome shotgun (WGS) entry which is preliminary data.</text>
</comment>
<keyword evidence="10" id="KW-1185">Reference proteome</keyword>
<proteinExistence type="predicted"/>
<dbReference type="Proteomes" id="UP000034841">
    <property type="component" value="Unassembled WGS sequence"/>
</dbReference>
<feature type="region of interest" description="Disordered" evidence="6">
    <location>
        <begin position="335"/>
        <end position="364"/>
    </location>
</feature>
<evidence type="ECO:0000313" key="10">
    <source>
        <dbReference type="Proteomes" id="UP000034841"/>
    </source>
</evidence>
<feature type="region of interest" description="Disordered" evidence="6">
    <location>
        <begin position="377"/>
        <end position="446"/>
    </location>
</feature>
<feature type="compositionally biased region" description="Pro residues" evidence="6">
    <location>
        <begin position="383"/>
        <end position="392"/>
    </location>
</feature>
<feature type="transmembrane region" description="Helical" evidence="7">
    <location>
        <begin position="806"/>
        <end position="828"/>
    </location>
</feature>
<evidence type="ECO:0000256" key="7">
    <source>
        <dbReference type="SAM" id="Phobius"/>
    </source>
</evidence>
<dbReference type="GO" id="GO:0071765">
    <property type="term" value="P:nuclear inner membrane organization"/>
    <property type="evidence" value="ECO:0007669"/>
    <property type="project" value="InterPro"/>
</dbReference>
<evidence type="ECO:0000256" key="5">
    <source>
        <dbReference type="ARBA" id="ARBA00023242"/>
    </source>
</evidence>
<evidence type="ECO:0000256" key="6">
    <source>
        <dbReference type="SAM" id="MobiDB-lite"/>
    </source>
</evidence>
<evidence type="ECO:0000256" key="4">
    <source>
        <dbReference type="ARBA" id="ARBA00023136"/>
    </source>
</evidence>
<evidence type="ECO:0000256" key="1">
    <source>
        <dbReference type="ARBA" id="ARBA00004473"/>
    </source>
</evidence>
<dbReference type="OrthoDB" id="5966927at2759"/>
<dbReference type="InterPro" id="IPR018617">
    <property type="entry name" value="Ima1_N"/>
</dbReference>
<keyword evidence="3 7" id="KW-1133">Transmembrane helix</keyword>
<keyword evidence="4 7" id="KW-0472">Membrane</keyword>
<dbReference type="GO" id="GO:0005637">
    <property type="term" value="C:nuclear inner membrane"/>
    <property type="evidence" value="ECO:0007669"/>
    <property type="project" value="UniProtKB-SubCell"/>
</dbReference>
<dbReference type="EMBL" id="LBBL01000081">
    <property type="protein sequence ID" value="KKF95692.1"/>
    <property type="molecule type" value="Genomic_DNA"/>
</dbReference>
<dbReference type="GO" id="GO:0044732">
    <property type="term" value="C:mitotic spindle pole body"/>
    <property type="evidence" value="ECO:0007669"/>
    <property type="project" value="TreeGrafter"/>
</dbReference>
<keyword evidence="5" id="KW-0539">Nucleus</keyword>
<gene>
    <name evidence="9" type="primary">IMA1</name>
    <name evidence="9" type="ORF">CFO_g1945</name>
</gene>
<dbReference type="GO" id="GO:0034506">
    <property type="term" value="C:chromosome, centromeric core domain"/>
    <property type="evidence" value="ECO:0007669"/>
    <property type="project" value="TreeGrafter"/>
</dbReference>
<feature type="transmembrane region" description="Helical" evidence="7">
    <location>
        <begin position="685"/>
        <end position="705"/>
    </location>
</feature>
<evidence type="ECO:0000259" key="8">
    <source>
        <dbReference type="Pfam" id="PF09779"/>
    </source>
</evidence>
<keyword evidence="2 7" id="KW-0812">Transmembrane</keyword>
<comment type="subcellular location">
    <subcellularLocation>
        <location evidence="1">Nucleus inner membrane</location>
        <topology evidence="1">Multi-pass membrane protein</topology>
    </subcellularLocation>
</comment>
<feature type="compositionally biased region" description="Polar residues" evidence="6">
    <location>
        <begin position="415"/>
        <end position="442"/>
    </location>
</feature>
<dbReference type="AlphaFoldDB" id="A0A0F8CYJ0"/>
<sequence>MPHIRRPRVLRCFYCNKSQGWRYESGITSFECPSCEATNYLDEAGDITDPPLQATLAPSSAHFARPSRVSSASLEPRDSIFCKTCVKNQHLFTSSLAQYLPEDPNDPEYAALERNYYSFRAGLEKRYPQICAACEPKVAARLRQARYTAKTDYLRRMMEQSRANRHARKGLTSLDVLHRSGKALWWAGVVAQLLWHMSMLDRLAVPLLDMLSRPQWFIRSIRLASTAVRLLPPAHDILNFGLVASLMALWWNPRFPQVFRGFSKPVLGLGSWYGLQAGGLVARFVFPRLDDMESSQADEAMAHLSVHFVASMVFIYLLLASRSVVKLDATPLFATSESPSSLSRPDKSPAPIRSHSRVEPEAKRELEAKSLSSILDDILTTSPPRPSSPLSPSPLRRTNFNSSPIGSSRPHMDSSPLQSGSPVSRHSNFSHTTPVQQSSFKNHTPKRLQAISQDEDAMDWSPTQPQIPVPSAFQPPSTFQSGASSLNPFSSSVQLPHDNSLGFSRYKGSQTPTQRYVSQRAAAMTASSALNSASSPLTSRGYSRNAFGAPVTPRSKNPFALAASRPESPPSHNGHDDPFTNGLSPPKEKSTPPVTFADARFFAPTPKNDPRTDLAVYLNRSFSLGPDDESTAADSASVRATSPAGSISSIFSSPQIIAQRAAQHNIASTNPPPNPFALQLLHSPLALPALLVLQVGGLWAVSLAVDDDLGLLCREAALCLAGAMAVFPVWTCITSLFAPTPVSSRLDAGPDDSGSGNASGSSSSVAGFAFAKTLAEAVVSVAELAGVAYYSAAVWLRDDSVAVEEGGSIVVAAVLIHHALGAIGLGTGRERERSAKYRDTSRGSSVVRLDTSEY</sequence>
<dbReference type="PANTHER" id="PTHR28538">
    <property type="entry name" value="INTEGRAL INNER NUCLEAR MEMBRANE PROTEIN IMA1"/>
    <property type="match status" value="1"/>
</dbReference>
<feature type="transmembrane region" description="Helical" evidence="7">
    <location>
        <begin position="717"/>
        <end position="738"/>
    </location>
</feature>
<dbReference type="Pfam" id="PF09779">
    <property type="entry name" value="Ima1_N"/>
    <property type="match status" value="1"/>
</dbReference>
<feature type="region of interest" description="Disordered" evidence="6">
    <location>
        <begin position="458"/>
        <end position="493"/>
    </location>
</feature>
<reference evidence="9 10" key="1">
    <citation type="submission" date="2015-04" db="EMBL/GenBank/DDBJ databases">
        <title>Genome sequence of Ceratocystis platani, a major pathogen of plane trees.</title>
        <authorList>
            <person name="Belbahri L."/>
        </authorList>
    </citation>
    <scope>NUCLEOTIDE SEQUENCE [LARGE SCALE GENOMIC DNA]</scope>
    <source>
        <strain evidence="9 10">CFO</strain>
    </source>
</reference>
<feature type="region of interest" description="Disordered" evidence="6">
    <location>
        <begin position="529"/>
        <end position="594"/>
    </location>
</feature>
<dbReference type="InterPro" id="IPR042321">
    <property type="entry name" value="Ima1"/>
</dbReference>
<evidence type="ECO:0000256" key="2">
    <source>
        <dbReference type="ARBA" id="ARBA00022692"/>
    </source>
</evidence>